<sequence length="283" mass="29899">MVITLLLVIKFMMALVNPICDFICCSDVRSKAFQAVEQFLQIVKQYHEKTNAGDNSEPTSSGNSSVPGNASILGWAMSSLSIKGKPSEHTPHLSASSSAPNISAVVNASSVVSDAPSLTMVRASSTADIVDQPAPVSPTSTEGWGELENGISVYDQENEKDGWDDFMPLEDPKTSPALASIQAAQKRPVTQTKPQVSNMRAKSTTDLRKSEDEDSWGLTSGPPPKAKKPSDDDDPWAAIAAPLPTTRAKPLGAGGRGRGRGSKPALPKLGAQRINRTSSSTGI</sequence>
<feature type="signal peptide" evidence="2">
    <location>
        <begin position="1"/>
        <end position="18"/>
    </location>
</feature>
<dbReference type="AlphaFoldDB" id="A0A103YDG0"/>
<keyword evidence="2" id="KW-0732">Signal</keyword>
<feature type="chain" id="PRO_5007119618" evidence="2">
    <location>
        <begin position="19"/>
        <end position="283"/>
    </location>
</feature>
<organism evidence="3 4">
    <name type="scientific">Cynara cardunculus var. scolymus</name>
    <name type="common">Globe artichoke</name>
    <name type="synonym">Cynara scolymus</name>
    <dbReference type="NCBI Taxonomy" id="59895"/>
    <lineage>
        <taxon>Eukaryota</taxon>
        <taxon>Viridiplantae</taxon>
        <taxon>Streptophyta</taxon>
        <taxon>Embryophyta</taxon>
        <taxon>Tracheophyta</taxon>
        <taxon>Spermatophyta</taxon>
        <taxon>Magnoliopsida</taxon>
        <taxon>eudicotyledons</taxon>
        <taxon>Gunneridae</taxon>
        <taxon>Pentapetalae</taxon>
        <taxon>asterids</taxon>
        <taxon>campanulids</taxon>
        <taxon>Asterales</taxon>
        <taxon>Asteraceae</taxon>
        <taxon>Carduoideae</taxon>
        <taxon>Cardueae</taxon>
        <taxon>Carduinae</taxon>
        <taxon>Cynara</taxon>
    </lineage>
</organism>
<evidence type="ECO:0000256" key="2">
    <source>
        <dbReference type="SAM" id="SignalP"/>
    </source>
</evidence>
<protein>
    <submittedName>
        <fullName evidence="3">Uncharacterized protein</fullName>
    </submittedName>
</protein>
<feature type="compositionally biased region" description="Polar residues" evidence="1">
    <location>
        <begin position="274"/>
        <end position="283"/>
    </location>
</feature>
<reference evidence="3 4" key="1">
    <citation type="journal article" date="2016" name="Sci. Rep.">
        <title>The genome sequence of the outbreeding globe artichoke constructed de novo incorporating a phase-aware low-pass sequencing strategy of F1 progeny.</title>
        <authorList>
            <person name="Scaglione D."/>
            <person name="Reyes-Chin-Wo S."/>
            <person name="Acquadro A."/>
            <person name="Froenicke L."/>
            <person name="Portis E."/>
            <person name="Beitel C."/>
            <person name="Tirone M."/>
            <person name="Mauro R."/>
            <person name="Lo Monaco A."/>
            <person name="Mauromicale G."/>
            <person name="Faccioli P."/>
            <person name="Cattivelli L."/>
            <person name="Rieseberg L."/>
            <person name="Michelmore R."/>
            <person name="Lanteri S."/>
        </authorList>
    </citation>
    <scope>NUCLEOTIDE SEQUENCE [LARGE SCALE GENOMIC DNA]</scope>
    <source>
        <strain evidence="3">2C</strain>
    </source>
</reference>
<dbReference type="EMBL" id="LEKV01001525">
    <property type="protein sequence ID" value="KVI07057.1"/>
    <property type="molecule type" value="Genomic_DNA"/>
</dbReference>
<evidence type="ECO:0000256" key="1">
    <source>
        <dbReference type="SAM" id="MobiDB-lite"/>
    </source>
</evidence>
<name>A0A103YDG0_CYNCS</name>
<accession>A0A103YDG0</accession>
<gene>
    <name evidence="3" type="ORF">Ccrd_014585</name>
</gene>
<dbReference type="Proteomes" id="UP000243975">
    <property type="component" value="Unassembled WGS sequence"/>
</dbReference>
<comment type="caution">
    <text evidence="3">The sequence shown here is derived from an EMBL/GenBank/DDBJ whole genome shotgun (WGS) entry which is preliminary data.</text>
</comment>
<feature type="compositionally biased region" description="Polar residues" evidence="1">
    <location>
        <begin position="188"/>
        <end position="202"/>
    </location>
</feature>
<proteinExistence type="predicted"/>
<keyword evidence="4" id="KW-1185">Reference proteome</keyword>
<feature type="region of interest" description="Disordered" evidence="1">
    <location>
        <begin position="180"/>
        <end position="283"/>
    </location>
</feature>
<evidence type="ECO:0000313" key="3">
    <source>
        <dbReference type="EMBL" id="KVI07057.1"/>
    </source>
</evidence>
<dbReference type="OMA" id="ICDFICC"/>
<dbReference type="Gramene" id="KVI07057">
    <property type="protein sequence ID" value="KVI07057"/>
    <property type="gene ID" value="Ccrd_014585"/>
</dbReference>
<dbReference type="STRING" id="59895.A0A103YDG0"/>
<evidence type="ECO:0000313" key="4">
    <source>
        <dbReference type="Proteomes" id="UP000243975"/>
    </source>
</evidence>